<dbReference type="Proteomes" id="UP000887013">
    <property type="component" value="Unassembled WGS sequence"/>
</dbReference>
<name>A0A8X6TJ64_NEPPI</name>
<dbReference type="EMBL" id="BMAW01059855">
    <property type="protein sequence ID" value="GFT23258.1"/>
    <property type="molecule type" value="Genomic_DNA"/>
</dbReference>
<keyword evidence="2" id="KW-1185">Reference proteome</keyword>
<evidence type="ECO:0000313" key="1">
    <source>
        <dbReference type="EMBL" id="GFT23258.1"/>
    </source>
</evidence>
<protein>
    <submittedName>
        <fullName evidence="1">Uncharacterized protein</fullName>
    </submittedName>
</protein>
<accession>A0A8X6TJ64</accession>
<evidence type="ECO:0000313" key="2">
    <source>
        <dbReference type="Proteomes" id="UP000887013"/>
    </source>
</evidence>
<comment type="caution">
    <text evidence="1">The sequence shown here is derived from an EMBL/GenBank/DDBJ whole genome shotgun (WGS) entry which is preliminary data.</text>
</comment>
<sequence length="94" mass="10640">MEPPFSIHCFVVACGSGDRVDRKLDQIYETFDEEKVHINDNTNDDFVNFKDSRRCEITGDRTPTQAADGKSLALVLESKPTQVYSIESRESLLV</sequence>
<dbReference type="AlphaFoldDB" id="A0A8X6TJ64"/>
<organism evidence="1 2">
    <name type="scientific">Nephila pilipes</name>
    <name type="common">Giant wood spider</name>
    <name type="synonym">Nephila maculata</name>
    <dbReference type="NCBI Taxonomy" id="299642"/>
    <lineage>
        <taxon>Eukaryota</taxon>
        <taxon>Metazoa</taxon>
        <taxon>Ecdysozoa</taxon>
        <taxon>Arthropoda</taxon>
        <taxon>Chelicerata</taxon>
        <taxon>Arachnida</taxon>
        <taxon>Araneae</taxon>
        <taxon>Araneomorphae</taxon>
        <taxon>Entelegynae</taxon>
        <taxon>Araneoidea</taxon>
        <taxon>Nephilidae</taxon>
        <taxon>Nephila</taxon>
    </lineage>
</organism>
<gene>
    <name evidence="1" type="ORF">NPIL_120281</name>
</gene>
<reference evidence="1" key="1">
    <citation type="submission" date="2020-08" db="EMBL/GenBank/DDBJ databases">
        <title>Multicomponent nature underlies the extraordinary mechanical properties of spider dragline silk.</title>
        <authorList>
            <person name="Kono N."/>
            <person name="Nakamura H."/>
            <person name="Mori M."/>
            <person name="Yoshida Y."/>
            <person name="Ohtoshi R."/>
            <person name="Malay A.D."/>
            <person name="Moran D.A.P."/>
            <person name="Tomita M."/>
            <person name="Numata K."/>
            <person name="Arakawa K."/>
        </authorList>
    </citation>
    <scope>NUCLEOTIDE SEQUENCE</scope>
</reference>
<proteinExistence type="predicted"/>